<reference evidence="3 4" key="1">
    <citation type="journal article" date="2016" name="Nat. Commun.">
        <title>Thousands of microbial genomes shed light on interconnected biogeochemical processes in an aquifer system.</title>
        <authorList>
            <person name="Anantharaman K."/>
            <person name="Brown C.T."/>
            <person name="Hug L.A."/>
            <person name="Sharon I."/>
            <person name="Castelle C.J."/>
            <person name="Probst A.J."/>
            <person name="Thomas B.C."/>
            <person name="Singh A."/>
            <person name="Wilkins M.J."/>
            <person name="Karaoz U."/>
            <person name="Brodie E.L."/>
            <person name="Williams K.H."/>
            <person name="Hubbard S.S."/>
            <person name="Banfield J.F."/>
        </authorList>
    </citation>
    <scope>NUCLEOTIDE SEQUENCE [LARGE SCALE GENOMIC DNA]</scope>
</reference>
<evidence type="ECO:0000313" key="3">
    <source>
        <dbReference type="EMBL" id="OGY34139.1"/>
    </source>
</evidence>
<dbReference type="InterPro" id="IPR050194">
    <property type="entry name" value="Glycosyltransferase_grp1"/>
</dbReference>
<gene>
    <name evidence="3" type="ORF">A3D99_00255</name>
</gene>
<dbReference type="EMBL" id="MHHR01000020">
    <property type="protein sequence ID" value="OGY34139.1"/>
    <property type="molecule type" value="Genomic_DNA"/>
</dbReference>
<evidence type="ECO:0000259" key="1">
    <source>
        <dbReference type="Pfam" id="PF00534"/>
    </source>
</evidence>
<dbReference type="InterPro" id="IPR001296">
    <property type="entry name" value="Glyco_trans_1"/>
</dbReference>
<feature type="domain" description="Glycosyl transferase family 1" evidence="1">
    <location>
        <begin position="206"/>
        <end position="340"/>
    </location>
</feature>
<accession>A0A1G1X2A5</accession>
<dbReference type="Pfam" id="PF00534">
    <property type="entry name" value="Glycos_transf_1"/>
    <property type="match status" value="1"/>
</dbReference>
<sequence length="377" mass="42989">MPKNSPKIAIVHDELVRRGGAERVLEELLRIYPQADVYALYAGNIPRMTVDGRTYHIHTSSLQKLPAWFRRHPGRVLPLLPQAAEQFDLSNYDLVISSASGFAKGVVTRSNVPHLCYCHTPTRYLWDNSLTALKRRPRSAFFLRFLFHYLRMIDFTASQRPDAYVANSEYTRSRIETYYRRNATVVFPPIDTDFFTPRLASLAQGKHPGYFLCVGRLTQEKWFDHAIAVAEKLGLHLRIVGTGSDEKRLRKLAGKHTEFLGRQTPEQMRELYRGARAFIQPGVEDFGMASVEALACGTPVIAYGKGGILEIITNGVQGVLYQDQLPEALAESIRQFLRIERAFYPGNLQKRAMQFTVENFRNGIAREVEHMLSLRNT</sequence>
<evidence type="ECO:0000259" key="2">
    <source>
        <dbReference type="Pfam" id="PF13439"/>
    </source>
</evidence>
<evidence type="ECO:0000313" key="4">
    <source>
        <dbReference type="Proteomes" id="UP000177528"/>
    </source>
</evidence>
<dbReference type="AlphaFoldDB" id="A0A1G1X2A5"/>
<dbReference type="GO" id="GO:0016757">
    <property type="term" value="F:glycosyltransferase activity"/>
    <property type="evidence" value="ECO:0007669"/>
    <property type="project" value="InterPro"/>
</dbReference>
<dbReference type="PANTHER" id="PTHR45947:SF3">
    <property type="entry name" value="SULFOQUINOVOSYL TRANSFERASE SQD2"/>
    <property type="match status" value="1"/>
</dbReference>
<feature type="domain" description="Glycosyltransferase subfamily 4-like N-terminal" evidence="2">
    <location>
        <begin position="19"/>
        <end position="193"/>
    </location>
</feature>
<dbReference type="InterPro" id="IPR028098">
    <property type="entry name" value="Glyco_trans_4-like_N"/>
</dbReference>
<dbReference type="Pfam" id="PF13439">
    <property type="entry name" value="Glyco_transf_4"/>
    <property type="match status" value="1"/>
</dbReference>
<proteinExistence type="predicted"/>
<dbReference type="Gene3D" id="3.40.50.2000">
    <property type="entry name" value="Glycogen Phosphorylase B"/>
    <property type="match status" value="2"/>
</dbReference>
<dbReference type="PANTHER" id="PTHR45947">
    <property type="entry name" value="SULFOQUINOVOSYL TRANSFERASE SQD2"/>
    <property type="match status" value="1"/>
</dbReference>
<comment type="caution">
    <text evidence="3">The sequence shown here is derived from an EMBL/GenBank/DDBJ whole genome shotgun (WGS) entry which is preliminary data.</text>
</comment>
<dbReference type="SUPFAM" id="SSF53756">
    <property type="entry name" value="UDP-Glycosyltransferase/glycogen phosphorylase"/>
    <property type="match status" value="1"/>
</dbReference>
<evidence type="ECO:0008006" key="5">
    <source>
        <dbReference type="Google" id="ProtNLM"/>
    </source>
</evidence>
<organism evidence="3 4">
    <name type="scientific">Candidatus Andersenbacteria bacterium RIFCSPHIGHO2_12_FULL_45_11</name>
    <dbReference type="NCBI Taxonomy" id="1797281"/>
    <lineage>
        <taxon>Bacteria</taxon>
        <taxon>Candidatus Anderseniibacteriota</taxon>
    </lineage>
</organism>
<name>A0A1G1X2A5_9BACT</name>
<protein>
    <recommendedName>
        <fullName evidence="5">Glycosyl transferase family 1 domain-containing protein</fullName>
    </recommendedName>
</protein>
<dbReference type="Proteomes" id="UP000177528">
    <property type="component" value="Unassembled WGS sequence"/>
</dbReference>